<sequence>MLQYELFLFSAFWILIGAIDDLCVDVIWIGRYICRRLHLCRHALPLTVNQLADPVDHKRLAVFVPAWREADVIGDMLQNCMRQWSTWAGRYRIFVGCYPNDPYTATAIIDAARGNADIRLVLVEHDGPTTKADCLNRLWRALRADEIAEGYTAKAVILHDAEDSVHADELLVFNCLISRVGAVQLPVIPIRTASSRWISGHYCDEFAEAHGKNLVVRETLGASLPLAGVACAIERRLMGHLAQINGGRPFDAHSLTEDYELGIRMGAAGGRTIMARIWDHEGRLVGTRSCFPDTLQTSVRQKTRWLTGIALAGWDRLGWKGNIAQKWMLCQDRKSIFGTIVVIAGYICLLLTAILAAAQVQGLYQPPAMRAEIIILLWLNSAFLLWRLAVRAGFVAALYGPKEALLSVPRSIVSNVIAIMAMRRACTNYLRHCFGAPLTWDKTAHHFMPDKLAHSG</sequence>
<accession>A0A3R8R628</accession>
<dbReference type="OrthoDB" id="5294733at2"/>
<feature type="transmembrane region" description="Helical" evidence="7">
    <location>
        <begin position="6"/>
        <end position="29"/>
    </location>
</feature>
<keyword evidence="6 7" id="KW-0472">Membrane</keyword>
<comment type="subcellular location">
    <subcellularLocation>
        <location evidence="1">Membrane</location>
        <topology evidence="1">Multi-pass membrane protein</topology>
    </subcellularLocation>
</comment>
<dbReference type="InterPro" id="IPR029044">
    <property type="entry name" value="Nucleotide-diphossugar_trans"/>
</dbReference>
<evidence type="ECO:0000313" key="9">
    <source>
        <dbReference type="Proteomes" id="UP000268553"/>
    </source>
</evidence>
<reference evidence="8 9" key="1">
    <citation type="submission" date="2018-12" db="EMBL/GenBank/DDBJ databases">
        <authorList>
            <person name="Kim S.-J."/>
            <person name="Jung G.-Y."/>
        </authorList>
    </citation>
    <scope>NUCLEOTIDE SEQUENCE [LARGE SCALE GENOMIC DNA]</scope>
    <source>
        <strain evidence="8 9">03SU3-P</strain>
    </source>
</reference>
<feature type="transmembrane region" description="Helical" evidence="7">
    <location>
        <begin position="336"/>
        <end position="361"/>
    </location>
</feature>
<dbReference type="InterPro" id="IPR050321">
    <property type="entry name" value="Glycosyltr_2/OpgH_subfam"/>
</dbReference>
<evidence type="ECO:0000256" key="2">
    <source>
        <dbReference type="ARBA" id="ARBA00022676"/>
    </source>
</evidence>
<keyword evidence="4 7" id="KW-0812">Transmembrane</keyword>
<dbReference type="Gene3D" id="3.90.550.10">
    <property type="entry name" value="Spore Coat Polysaccharide Biosynthesis Protein SpsA, Chain A"/>
    <property type="match status" value="1"/>
</dbReference>
<name>A0A3R8R628_9SPHN</name>
<keyword evidence="2" id="KW-0328">Glycosyltransferase</keyword>
<keyword evidence="5 7" id="KW-1133">Transmembrane helix</keyword>
<dbReference type="Proteomes" id="UP000268553">
    <property type="component" value="Unassembled WGS sequence"/>
</dbReference>
<evidence type="ECO:0000256" key="1">
    <source>
        <dbReference type="ARBA" id="ARBA00004141"/>
    </source>
</evidence>
<evidence type="ECO:0000256" key="6">
    <source>
        <dbReference type="ARBA" id="ARBA00023136"/>
    </source>
</evidence>
<organism evidence="8 9">
    <name type="scientific">Sphingorhabdus wooponensis</name>
    <dbReference type="NCBI Taxonomy" id="940136"/>
    <lineage>
        <taxon>Bacteria</taxon>
        <taxon>Pseudomonadati</taxon>
        <taxon>Pseudomonadota</taxon>
        <taxon>Alphaproteobacteria</taxon>
        <taxon>Sphingomonadales</taxon>
        <taxon>Sphingomonadaceae</taxon>
        <taxon>Sphingorhabdus</taxon>
    </lineage>
</organism>
<comment type="caution">
    <text evidence="8">The sequence shown here is derived from an EMBL/GenBank/DDBJ whole genome shotgun (WGS) entry which is preliminary data.</text>
</comment>
<dbReference type="AlphaFoldDB" id="A0A3R8R628"/>
<dbReference type="EMBL" id="RWJI01000001">
    <property type="protein sequence ID" value="RRQ52786.1"/>
    <property type="molecule type" value="Genomic_DNA"/>
</dbReference>
<dbReference type="GO" id="GO:0016757">
    <property type="term" value="F:glycosyltransferase activity"/>
    <property type="evidence" value="ECO:0007669"/>
    <property type="project" value="UniProtKB-KW"/>
</dbReference>
<evidence type="ECO:0000256" key="7">
    <source>
        <dbReference type="SAM" id="Phobius"/>
    </source>
</evidence>
<keyword evidence="9" id="KW-1185">Reference proteome</keyword>
<evidence type="ECO:0000313" key="8">
    <source>
        <dbReference type="EMBL" id="RRQ52786.1"/>
    </source>
</evidence>
<dbReference type="GO" id="GO:0016020">
    <property type="term" value="C:membrane"/>
    <property type="evidence" value="ECO:0007669"/>
    <property type="project" value="UniProtKB-SubCell"/>
</dbReference>
<evidence type="ECO:0000256" key="3">
    <source>
        <dbReference type="ARBA" id="ARBA00022679"/>
    </source>
</evidence>
<dbReference type="PANTHER" id="PTHR43867">
    <property type="entry name" value="CELLULOSE SYNTHASE CATALYTIC SUBUNIT A [UDP-FORMING]"/>
    <property type="match status" value="1"/>
</dbReference>
<dbReference type="NCBIfam" id="NF011307">
    <property type="entry name" value="PRK14716.1-5"/>
    <property type="match status" value="1"/>
</dbReference>
<dbReference type="Pfam" id="PF13641">
    <property type="entry name" value="Glyco_tranf_2_3"/>
    <property type="match status" value="1"/>
</dbReference>
<feature type="transmembrane region" description="Helical" evidence="7">
    <location>
        <begin position="373"/>
        <end position="400"/>
    </location>
</feature>
<dbReference type="SUPFAM" id="SSF53448">
    <property type="entry name" value="Nucleotide-diphospho-sugar transferases"/>
    <property type="match status" value="1"/>
</dbReference>
<evidence type="ECO:0000256" key="4">
    <source>
        <dbReference type="ARBA" id="ARBA00022692"/>
    </source>
</evidence>
<gene>
    <name evidence="8" type="ORF">D7D48_00130</name>
</gene>
<protein>
    <submittedName>
        <fullName evidence="8">Glycosyl transferase family protein</fullName>
    </submittedName>
</protein>
<evidence type="ECO:0000256" key="5">
    <source>
        <dbReference type="ARBA" id="ARBA00022989"/>
    </source>
</evidence>
<keyword evidence="3 8" id="KW-0808">Transferase</keyword>
<dbReference type="PANTHER" id="PTHR43867:SF2">
    <property type="entry name" value="CELLULOSE SYNTHASE CATALYTIC SUBUNIT A [UDP-FORMING]"/>
    <property type="match status" value="1"/>
</dbReference>
<proteinExistence type="predicted"/>